<dbReference type="InterPro" id="IPR046629">
    <property type="entry name" value="DUF6741"/>
</dbReference>
<feature type="region of interest" description="Disordered" evidence="1">
    <location>
        <begin position="1"/>
        <end position="40"/>
    </location>
</feature>
<dbReference type="AlphaFoldDB" id="A0A166BXP9"/>
<evidence type="ECO:0000313" key="4">
    <source>
        <dbReference type="Proteomes" id="UP000076532"/>
    </source>
</evidence>
<keyword evidence="4" id="KW-1185">Reference proteome</keyword>
<evidence type="ECO:0000313" key="3">
    <source>
        <dbReference type="EMBL" id="KZP13078.1"/>
    </source>
</evidence>
<feature type="domain" description="DUF6741" evidence="2">
    <location>
        <begin position="38"/>
        <end position="164"/>
    </location>
</feature>
<accession>A0A166BXP9</accession>
<dbReference type="Pfam" id="PF20526">
    <property type="entry name" value="DUF6741"/>
    <property type="match status" value="1"/>
</dbReference>
<reference evidence="3 4" key="1">
    <citation type="journal article" date="2016" name="Mol. Biol. Evol.">
        <title>Comparative Genomics of Early-Diverging Mushroom-Forming Fungi Provides Insights into the Origins of Lignocellulose Decay Capabilities.</title>
        <authorList>
            <person name="Nagy L.G."/>
            <person name="Riley R."/>
            <person name="Tritt A."/>
            <person name="Adam C."/>
            <person name="Daum C."/>
            <person name="Floudas D."/>
            <person name="Sun H."/>
            <person name="Yadav J.S."/>
            <person name="Pangilinan J."/>
            <person name="Larsson K.H."/>
            <person name="Matsuura K."/>
            <person name="Barry K."/>
            <person name="Labutti K."/>
            <person name="Kuo R."/>
            <person name="Ohm R.A."/>
            <person name="Bhattacharya S.S."/>
            <person name="Shirouzu T."/>
            <person name="Yoshinaga Y."/>
            <person name="Martin F.M."/>
            <person name="Grigoriev I.V."/>
            <person name="Hibbett D.S."/>
        </authorList>
    </citation>
    <scope>NUCLEOTIDE SEQUENCE [LARGE SCALE GENOMIC DNA]</scope>
    <source>
        <strain evidence="3 4">CBS 109695</strain>
    </source>
</reference>
<sequence>MAMSSMSSSGSRRRRHSVVGPPPGVAFDMRSHHSGAAPMDPYRRQSSLVIKLKPKGAYRSGLTIGDAQANVRLSGNDAYSFRDLNADVRGRIAMKIRWAGYPSLTYDIPLDGYGDRVNLQTLARRTARAVVHFLQTNIIPIHWDSVEMLRLEEVSHGTWQPVLAVR</sequence>
<proteinExistence type="predicted"/>
<protein>
    <recommendedName>
        <fullName evidence="2">DUF6741 domain-containing protein</fullName>
    </recommendedName>
</protein>
<dbReference type="OrthoDB" id="10268011at2759"/>
<evidence type="ECO:0000256" key="1">
    <source>
        <dbReference type="SAM" id="MobiDB-lite"/>
    </source>
</evidence>
<evidence type="ECO:0000259" key="2">
    <source>
        <dbReference type="Pfam" id="PF20526"/>
    </source>
</evidence>
<dbReference type="Proteomes" id="UP000076532">
    <property type="component" value="Unassembled WGS sequence"/>
</dbReference>
<dbReference type="STRING" id="436010.A0A166BXP9"/>
<gene>
    <name evidence="3" type="ORF">FIBSPDRAFT_869697</name>
</gene>
<dbReference type="EMBL" id="KV417638">
    <property type="protein sequence ID" value="KZP13078.1"/>
    <property type="molecule type" value="Genomic_DNA"/>
</dbReference>
<feature type="compositionally biased region" description="Low complexity" evidence="1">
    <location>
        <begin position="1"/>
        <end position="10"/>
    </location>
</feature>
<name>A0A166BXP9_9AGAM</name>
<organism evidence="3 4">
    <name type="scientific">Athelia psychrophila</name>
    <dbReference type="NCBI Taxonomy" id="1759441"/>
    <lineage>
        <taxon>Eukaryota</taxon>
        <taxon>Fungi</taxon>
        <taxon>Dikarya</taxon>
        <taxon>Basidiomycota</taxon>
        <taxon>Agaricomycotina</taxon>
        <taxon>Agaricomycetes</taxon>
        <taxon>Agaricomycetidae</taxon>
        <taxon>Atheliales</taxon>
        <taxon>Atheliaceae</taxon>
        <taxon>Athelia</taxon>
    </lineage>
</organism>